<protein>
    <recommendedName>
        <fullName evidence="3 11">Chorismate synthase</fullName>
        <ecNumber evidence="3 11">4.2.3.5</ecNumber>
    </recommendedName>
</protein>
<evidence type="ECO:0000256" key="7">
    <source>
        <dbReference type="ARBA" id="ARBA00022827"/>
    </source>
</evidence>
<evidence type="ECO:0000256" key="4">
    <source>
        <dbReference type="ARBA" id="ARBA00022605"/>
    </source>
</evidence>
<dbReference type="GO" id="GO:0005829">
    <property type="term" value="C:cytosol"/>
    <property type="evidence" value="ECO:0007669"/>
    <property type="project" value="TreeGrafter"/>
</dbReference>
<evidence type="ECO:0000313" key="15">
    <source>
        <dbReference type="Proteomes" id="UP000231383"/>
    </source>
</evidence>
<evidence type="ECO:0000256" key="6">
    <source>
        <dbReference type="ARBA" id="ARBA00022643"/>
    </source>
</evidence>
<keyword evidence="4 12" id="KW-0028">Amino-acid biosynthesis</keyword>
<comment type="catalytic activity">
    <reaction evidence="12">
        <text>5-O-(1-carboxyvinyl)-3-phosphoshikimate = chorismate + phosphate</text>
        <dbReference type="Rhea" id="RHEA:21020"/>
        <dbReference type="ChEBI" id="CHEBI:29748"/>
        <dbReference type="ChEBI" id="CHEBI:43474"/>
        <dbReference type="ChEBI" id="CHEBI:57701"/>
        <dbReference type="EC" id="4.2.3.5"/>
    </reaction>
</comment>
<dbReference type="SUPFAM" id="SSF103263">
    <property type="entry name" value="Chorismate synthase, AroC"/>
    <property type="match status" value="1"/>
</dbReference>
<keyword evidence="8" id="KW-0521">NADP</keyword>
<dbReference type="InterPro" id="IPR035904">
    <property type="entry name" value="Chorismate_synth_AroC_sf"/>
</dbReference>
<keyword evidence="9 12" id="KW-0057">Aromatic amino acid biosynthesis</keyword>
<evidence type="ECO:0000256" key="2">
    <source>
        <dbReference type="ARBA" id="ARBA00008014"/>
    </source>
</evidence>
<evidence type="ECO:0000313" key="14">
    <source>
        <dbReference type="EMBL" id="PJC30168.1"/>
    </source>
</evidence>
<gene>
    <name evidence="14" type="primary">aroC</name>
    <name evidence="14" type="ORF">CO051_07225</name>
</gene>
<dbReference type="InterPro" id="IPR020541">
    <property type="entry name" value="Chorismate_synthase_CS"/>
</dbReference>
<dbReference type="CDD" id="cd07304">
    <property type="entry name" value="Chorismate_synthase"/>
    <property type="match status" value="1"/>
</dbReference>
<reference evidence="15" key="1">
    <citation type="submission" date="2017-09" db="EMBL/GenBank/DDBJ databases">
        <title>Depth-based differentiation of microbial function through sediment-hosted aquifers and enrichment of novel symbionts in the deep terrestrial subsurface.</title>
        <authorList>
            <person name="Probst A.J."/>
            <person name="Ladd B."/>
            <person name="Jarett J.K."/>
            <person name="Geller-Mcgrath D.E."/>
            <person name="Sieber C.M.K."/>
            <person name="Emerson J.B."/>
            <person name="Anantharaman K."/>
            <person name="Thomas B.C."/>
            <person name="Malmstrom R."/>
            <person name="Stieglmeier M."/>
            <person name="Klingl A."/>
            <person name="Woyke T."/>
            <person name="Ryan C.M."/>
            <person name="Banfield J.F."/>
        </authorList>
    </citation>
    <scope>NUCLEOTIDE SEQUENCE [LARGE SCALE GENOMIC DNA]</scope>
</reference>
<dbReference type="Pfam" id="PF01264">
    <property type="entry name" value="Chorismate_synt"/>
    <property type="match status" value="1"/>
</dbReference>
<dbReference type="GO" id="GO:0009423">
    <property type="term" value="P:chorismate biosynthetic process"/>
    <property type="evidence" value="ECO:0007669"/>
    <property type="project" value="UniProtKB-UniRule"/>
</dbReference>
<dbReference type="EMBL" id="PFSC01000188">
    <property type="protein sequence ID" value="PJC30168.1"/>
    <property type="molecule type" value="Genomic_DNA"/>
</dbReference>
<feature type="non-terminal residue" evidence="14">
    <location>
        <position position="307"/>
    </location>
</feature>
<dbReference type="GO" id="GO:0009073">
    <property type="term" value="P:aromatic amino acid family biosynthetic process"/>
    <property type="evidence" value="ECO:0007669"/>
    <property type="project" value="UniProtKB-KW"/>
</dbReference>
<name>A0A2M8EWC1_9BACT</name>
<dbReference type="EC" id="4.2.3.5" evidence="3 11"/>
<keyword evidence="10 12" id="KW-0456">Lyase</keyword>
<comment type="cofactor">
    <cofactor evidence="12">
        <name>FMNH2</name>
        <dbReference type="ChEBI" id="CHEBI:57618"/>
    </cofactor>
    <text evidence="12">Reduced FMN (FMNH(2)).</text>
</comment>
<dbReference type="PANTHER" id="PTHR21085:SF0">
    <property type="entry name" value="CHORISMATE SYNTHASE"/>
    <property type="match status" value="1"/>
</dbReference>
<dbReference type="NCBIfam" id="TIGR00033">
    <property type="entry name" value="aroC"/>
    <property type="match status" value="1"/>
</dbReference>
<keyword evidence="5" id="KW-0285">Flavoprotein</keyword>
<evidence type="ECO:0000256" key="8">
    <source>
        <dbReference type="ARBA" id="ARBA00022857"/>
    </source>
</evidence>
<sequence length="307" mass="33755">MIRFLTAGESHGKGLTVIIDGMPAGIPISVDFINAELAKRQVGAGSGGRMQIEKDEAKILSGVRFGKTIGSPISMIIWNKDHENWSDKMSIEEQPDEIVESVKITQPRPGHADLAGVQKHGFDDVRNVLERASARETAARVAAGGIFKQYLLTKNIEISSHTLQIGDSMVDSKYSFDDIKKTYENDPEIRCVDPGKSREMKQLIQRARIDKDTLGGVVETWAVGVPAGLGDYAQWDTKLDGLIAQAMMSIQSVKAVEIGSGIKNAGKYGSEVHDEIHYRHPESSVIPDPDRGSMDSRFHGNDKDMYF</sequence>
<dbReference type="GO" id="GO:0008652">
    <property type="term" value="P:amino acid biosynthetic process"/>
    <property type="evidence" value="ECO:0007669"/>
    <property type="project" value="UniProtKB-KW"/>
</dbReference>
<dbReference type="Proteomes" id="UP000231383">
    <property type="component" value="Unassembled WGS sequence"/>
</dbReference>
<proteinExistence type="inferred from homology"/>
<dbReference type="InterPro" id="IPR000453">
    <property type="entry name" value="Chorismate_synth"/>
</dbReference>
<evidence type="ECO:0000256" key="13">
    <source>
        <dbReference type="SAM" id="MobiDB-lite"/>
    </source>
</evidence>
<keyword evidence="6" id="KW-0288">FMN</keyword>
<dbReference type="GO" id="GO:0004107">
    <property type="term" value="F:chorismate synthase activity"/>
    <property type="evidence" value="ECO:0007669"/>
    <property type="project" value="UniProtKB-UniRule"/>
</dbReference>
<dbReference type="FunFam" id="3.60.150.10:FF:000002">
    <property type="entry name" value="Chorismate synthase"/>
    <property type="match status" value="1"/>
</dbReference>
<organism evidence="14 15">
    <name type="scientific">Candidatus Roizmanbacteria bacterium CG_4_9_14_0_2_um_filter_39_13</name>
    <dbReference type="NCBI Taxonomy" id="1974839"/>
    <lineage>
        <taxon>Bacteria</taxon>
        <taxon>Candidatus Roizmaniibacteriota</taxon>
    </lineage>
</organism>
<comment type="caution">
    <text evidence="14">The sequence shown here is derived from an EMBL/GenBank/DDBJ whole genome shotgun (WGS) entry which is preliminary data.</text>
</comment>
<dbReference type="PROSITE" id="PS00787">
    <property type="entry name" value="CHORISMATE_SYNTHASE_1"/>
    <property type="match status" value="1"/>
</dbReference>
<feature type="region of interest" description="Disordered" evidence="13">
    <location>
        <begin position="281"/>
        <end position="307"/>
    </location>
</feature>
<dbReference type="UniPathway" id="UPA00053">
    <property type="reaction ID" value="UER00090"/>
</dbReference>
<evidence type="ECO:0000256" key="5">
    <source>
        <dbReference type="ARBA" id="ARBA00022630"/>
    </source>
</evidence>
<dbReference type="PANTHER" id="PTHR21085">
    <property type="entry name" value="CHORISMATE SYNTHASE"/>
    <property type="match status" value="1"/>
</dbReference>
<comment type="similarity">
    <text evidence="2 12">Belongs to the chorismate synthase family.</text>
</comment>
<dbReference type="AlphaFoldDB" id="A0A2M8EWC1"/>
<comment type="pathway">
    <text evidence="1 12">Metabolic intermediate biosynthesis; chorismate biosynthesis; chorismate from D-erythrose 4-phosphate and phosphoenolpyruvate: step 7/7.</text>
</comment>
<evidence type="ECO:0000256" key="3">
    <source>
        <dbReference type="ARBA" id="ARBA00013036"/>
    </source>
</evidence>
<evidence type="ECO:0000256" key="1">
    <source>
        <dbReference type="ARBA" id="ARBA00005044"/>
    </source>
</evidence>
<evidence type="ECO:0000256" key="12">
    <source>
        <dbReference type="RuleBase" id="RU000605"/>
    </source>
</evidence>
<accession>A0A2M8EWC1</accession>
<evidence type="ECO:0000256" key="11">
    <source>
        <dbReference type="NCBIfam" id="TIGR00033"/>
    </source>
</evidence>
<dbReference type="GO" id="GO:0010181">
    <property type="term" value="F:FMN binding"/>
    <property type="evidence" value="ECO:0007669"/>
    <property type="project" value="TreeGrafter"/>
</dbReference>
<evidence type="ECO:0000256" key="9">
    <source>
        <dbReference type="ARBA" id="ARBA00023141"/>
    </source>
</evidence>
<evidence type="ECO:0000256" key="10">
    <source>
        <dbReference type="ARBA" id="ARBA00023239"/>
    </source>
</evidence>
<keyword evidence="7" id="KW-0274">FAD</keyword>
<dbReference type="Gene3D" id="3.60.150.10">
    <property type="entry name" value="Chorismate synthase AroC"/>
    <property type="match status" value="1"/>
</dbReference>